<keyword evidence="3" id="KW-1185">Reference proteome</keyword>
<evidence type="ECO:0000256" key="1">
    <source>
        <dbReference type="SAM" id="MobiDB-lite"/>
    </source>
</evidence>
<feature type="compositionally biased region" description="Polar residues" evidence="1">
    <location>
        <begin position="97"/>
        <end position="121"/>
    </location>
</feature>
<dbReference type="EMBL" id="CADCXU010001281">
    <property type="protein sequence ID" value="CAA9993843.1"/>
    <property type="molecule type" value="Genomic_DNA"/>
</dbReference>
<protein>
    <submittedName>
        <fullName evidence="2">Uncharacterized protein</fullName>
    </submittedName>
</protein>
<name>A0A6H5FVE8_9HEMI</name>
<reference evidence="2 3" key="1">
    <citation type="submission" date="2020-02" db="EMBL/GenBank/DDBJ databases">
        <authorList>
            <person name="Ferguson B K."/>
        </authorList>
    </citation>
    <scope>NUCLEOTIDE SEQUENCE [LARGE SCALE GENOMIC DNA]</scope>
</reference>
<dbReference type="Proteomes" id="UP000479000">
    <property type="component" value="Unassembled WGS sequence"/>
</dbReference>
<evidence type="ECO:0000313" key="3">
    <source>
        <dbReference type="Proteomes" id="UP000479000"/>
    </source>
</evidence>
<evidence type="ECO:0000313" key="2">
    <source>
        <dbReference type="EMBL" id="CAA9993843.1"/>
    </source>
</evidence>
<dbReference type="AlphaFoldDB" id="A0A6H5FVE8"/>
<feature type="compositionally biased region" description="Basic and acidic residues" evidence="1">
    <location>
        <begin position="122"/>
        <end position="144"/>
    </location>
</feature>
<proteinExistence type="predicted"/>
<organism evidence="2 3">
    <name type="scientific">Nesidiocoris tenuis</name>
    <dbReference type="NCBI Taxonomy" id="355587"/>
    <lineage>
        <taxon>Eukaryota</taxon>
        <taxon>Metazoa</taxon>
        <taxon>Ecdysozoa</taxon>
        <taxon>Arthropoda</taxon>
        <taxon>Hexapoda</taxon>
        <taxon>Insecta</taxon>
        <taxon>Pterygota</taxon>
        <taxon>Neoptera</taxon>
        <taxon>Paraneoptera</taxon>
        <taxon>Hemiptera</taxon>
        <taxon>Heteroptera</taxon>
        <taxon>Panheteroptera</taxon>
        <taxon>Cimicomorpha</taxon>
        <taxon>Miridae</taxon>
        <taxon>Dicyphina</taxon>
        <taxon>Nesidiocoris</taxon>
    </lineage>
</organism>
<sequence length="169" mass="18797">MEFQIQLHSIELPGPGTAEDDSKRSRTIVSEAVSDVIAPVQATPDGFQVSWSWKIGYGKLQNRSWGHQDQSLRSINVHDSRRLSSLTVSKTPPPKSLRSTQSEQRLGSTKKSIPLRTVSSENKSKDVVESRKEENTGKSTEEEKILKLLELSCPKVKPAVDREESKSVA</sequence>
<accession>A0A6H5FVE8</accession>
<feature type="region of interest" description="Disordered" evidence="1">
    <location>
        <begin position="76"/>
        <end position="144"/>
    </location>
</feature>
<feature type="region of interest" description="Disordered" evidence="1">
    <location>
        <begin position="1"/>
        <end position="26"/>
    </location>
</feature>
<gene>
    <name evidence="2" type="ORF">NTEN_LOCUS715</name>
</gene>
<feature type="non-terminal residue" evidence="2">
    <location>
        <position position="169"/>
    </location>
</feature>